<protein>
    <recommendedName>
        <fullName evidence="5">Glutaredoxin</fullName>
    </recommendedName>
</protein>
<evidence type="ECO:0000256" key="3">
    <source>
        <dbReference type="ARBA" id="ARBA00022982"/>
    </source>
</evidence>
<dbReference type="SUPFAM" id="SSF52833">
    <property type="entry name" value="Thioredoxin-like"/>
    <property type="match status" value="1"/>
</dbReference>
<dbReference type="AlphaFoldDB" id="A0A9D4Y0H7"/>
<evidence type="ECO:0000313" key="7">
    <source>
        <dbReference type="EMBL" id="KAI5430811.1"/>
    </source>
</evidence>
<proteinExistence type="inferred from homology"/>
<dbReference type="Pfam" id="PF00462">
    <property type="entry name" value="Glutaredoxin"/>
    <property type="match status" value="1"/>
</dbReference>
<dbReference type="Gene3D" id="3.40.30.10">
    <property type="entry name" value="Glutaredoxin"/>
    <property type="match status" value="1"/>
</dbReference>
<feature type="domain" description="Glutaredoxin" evidence="6">
    <location>
        <begin position="43"/>
        <end position="102"/>
    </location>
</feature>
<evidence type="ECO:0000256" key="2">
    <source>
        <dbReference type="ARBA" id="ARBA00007190"/>
    </source>
</evidence>
<dbReference type="InterPro" id="IPR002109">
    <property type="entry name" value="Glutaredoxin"/>
</dbReference>
<dbReference type="FunFam" id="3.40.30.10:FF:000093">
    <property type="entry name" value="Glutaredoxin 2"/>
    <property type="match status" value="1"/>
</dbReference>
<accession>A0A9D4Y0H7</accession>
<keyword evidence="3" id="KW-0249">Electron transport</keyword>
<keyword evidence="8" id="KW-1185">Reference proteome</keyword>
<dbReference type="PANTHER" id="PTHR45694:SF14">
    <property type="entry name" value="GLUTAREDOXIN-C2"/>
    <property type="match status" value="1"/>
</dbReference>
<comment type="caution">
    <text evidence="7">The sequence shown here is derived from an EMBL/GenBank/DDBJ whole genome shotgun (WGS) entry which is preliminary data.</text>
</comment>
<dbReference type="NCBIfam" id="TIGR02180">
    <property type="entry name" value="GRX_euk"/>
    <property type="match status" value="1"/>
</dbReference>
<evidence type="ECO:0000256" key="5">
    <source>
        <dbReference type="ARBA" id="ARBA00070479"/>
    </source>
</evidence>
<dbReference type="GO" id="GO:0005737">
    <property type="term" value="C:cytoplasm"/>
    <property type="evidence" value="ECO:0007669"/>
    <property type="project" value="TreeGrafter"/>
</dbReference>
<dbReference type="InterPro" id="IPR014025">
    <property type="entry name" value="Glutaredoxin_subgr"/>
</dbReference>
<dbReference type="Gramene" id="Psat03G0507500-T1">
    <property type="protein sequence ID" value="KAI5430811.1"/>
    <property type="gene ID" value="KIW84_035075"/>
</dbReference>
<evidence type="ECO:0000259" key="6">
    <source>
        <dbReference type="Pfam" id="PF00462"/>
    </source>
</evidence>
<reference evidence="7 8" key="1">
    <citation type="journal article" date="2022" name="Nat. Genet.">
        <title>Improved pea reference genome and pan-genome highlight genomic features and evolutionary characteristics.</title>
        <authorList>
            <person name="Yang T."/>
            <person name="Liu R."/>
            <person name="Luo Y."/>
            <person name="Hu S."/>
            <person name="Wang D."/>
            <person name="Wang C."/>
            <person name="Pandey M.K."/>
            <person name="Ge S."/>
            <person name="Xu Q."/>
            <person name="Li N."/>
            <person name="Li G."/>
            <person name="Huang Y."/>
            <person name="Saxena R.K."/>
            <person name="Ji Y."/>
            <person name="Li M."/>
            <person name="Yan X."/>
            <person name="He Y."/>
            <person name="Liu Y."/>
            <person name="Wang X."/>
            <person name="Xiang C."/>
            <person name="Varshney R.K."/>
            <person name="Ding H."/>
            <person name="Gao S."/>
            <person name="Zong X."/>
        </authorList>
    </citation>
    <scope>NUCLEOTIDE SEQUENCE [LARGE SCALE GENOMIC DNA]</scope>
    <source>
        <strain evidence="7 8">cv. Zhongwan 6</strain>
    </source>
</reference>
<dbReference type="Proteomes" id="UP001058974">
    <property type="component" value="Chromosome 3"/>
</dbReference>
<keyword evidence="4" id="KW-0676">Redox-active center</keyword>
<dbReference type="EMBL" id="JAMSHJ010000003">
    <property type="protein sequence ID" value="KAI5430811.1"/>
    <property type="molecule type" value="Genomic_DNA"/>
</dbReference>
<dbReference type="PANTHER" id="PTHR45694">
    <property type="entry name" value="GLUTAREDOXIN 2"/>
    <property type="match status" value="1"/>
</dbReference>
<sequence>MALAKAKEIVASNAVVVFRSISFPNSIFFNRFIVCNNARFRFFSKSYCPFCVQVKKLFANLGVTFKAIELDTESDGSEIQAALGQWTGQRTVPNVFIGGNHIGGCDTTTNLHSQGKLLPLLTSAGALSGSTS</sequence>
<keyword evidence="3" id="KW-0813">Transport</keyword>
<organism evidence="7 8">
    <name type="scientific">Pisum sativum</name>
    <name type="common">Garden pea</name>
    <name type="synonym">Lathyrus oleraceus</name>
    <dbReference type="NCBI Taxonomy" id="3888"/>
    <lineage>
        <taxon>Eukaryota</taxon>
        <taxon>Viridiplantae</taxon>
        <taxon>Streptophyta</taxon>
        <taxon>Embryophyta</taxon>
        <taxon>Tracheophyta</taxon>
        <taxon>Spermatophyta</taxon>
        <taxon>Magnoliopsida</taxon>
        <taxon>eudicotyledons</taxon>
        <taxon>Gunneridae</taxon>
        <taxon>Pentapetalae</taxon>
        <taxon>rosids</taxon>
        <taxon>fabids</taxon>
        <taxon>Fabales</taxon>
        <taxon>Fabaceae</taxon>
        <taxon>Papilionoideae</taxon>
        <taxon>50 kb inversion clade</taxon>
        <taxon>NPAAA clade</taxon>
        <taxon>Hologalegina</taxon>
        <taxon>IRL clade</taxon>
        <taxon>Fabeae</taxon>
        <taxon>Lathyrus</taxon>
    </lineage>
</organism>
<dbReference type="InterPro" id="IPR011899">
    <property type="entry name" value="Glutaredoxin_euk/vir"/>
</dbReference>
<dbReference type="PRINTS" id="PR00160">
    <property type="entry name" value="GLUTAREDOXIN"/>
</dbReference>
<gene>
    <name evidence="7" type="ORF">KIW84_035075</name>
</gene>
<comment type="function">
    <text evidence="1">Has a glutathione-disulfide oxidoreductase activity in the presence of NADPH and glutathione reductase. Reduces low molecular weight disulfides and proteins.</text>
</comment>
<dbReference type="GO" id="GO:0034599">
    <property type="term" value="P:cellular response to oxidative stress"/>
    <property type="evidence" value="ECO:0007669"/>
    <property type="project" value="TreeGrafter"/>
</dbReference>
<evidence type="ECO:0000256" key="4">
    <source>
        <dbReference type="ARBA" id="ARBA00023284"/>
    </source>
</evidence>
<dbReference type="InterPro" id="IPR036249">
    <property type="entry name" value="Thioredoxin-like_sf"/>
</dbReference>
<dbReference type="GO" id="GO:0015038">
    <property type="term" value="F:glutathione disulfide oxidoreductase activity"/>
    <property type="evidence" value="ECO:0007669"/>
    <property type="project" value="TreeGrafter"/>
</dbReference>
<evidence type="ECO:0000256" key="1">
    <source>
        <dbReference type="ARBA" id="ARBA00002549"/>
    </source>
</evidence>
<comment type="similarity">
    <text evidence="2">Belongs to the glutaredoxin family. CPYC subfamily.</text>
</comment>
<evidence type="ECO:0000313" key="8">
    <source>
        <dbReference type="Proteomes" id="UP001058974"/>
    </source>
</evidence>
<dbReference type="PROSITE" id="PS51354">
    <property type="entry name" value="GLUTAREDOXIN_2"/>
    <property type="match status" value="1"/>
</dbReference>
<name>A0A9D4Y0H7_PEA</name>
<dbReference type="CDD" id="cd03419">
    <property type="entry name" value="GRX_GRXh_1_2_like"/>
    <property type="match status" value="1"/>
</dbReference>